<evidence type="ECO:0000256" key="3">
    <source>
        <dbReference type="ARBA" id="ARBA00023082"/>
    </source>
</evidence>
<dbReference type="NCBIfam" id="TIGR02937">
    <property type="entry name" value="sigma70-ECF"/>
    <property type="match status" value="1"/>
</dbReference>
<dbReference type="PANTHER" id="PTHR43133">
    <property type="entry name" value="RNA POLYMERASE ECF-TYPE SIGMA FACTO"/>
    <property type="match status" value="1"/>
</dbReference>
<gene>
    <name evidence="7" type="ORF">BHS09_33765</name>
</gene>
<evidence type="ECO:0000259" key="6">
    <source>
        <dbReference type="Pfam" id="PF04542"/>
    </source>
</evidence>
<evidence type="ECO:0000313" key="7">
    <source>
        <dbReference type="EMBL" id="QDE71560.1"/>
    </source>
</evidence>
<dbReference type="GO" id="GO:0016987">
    <property type="term" value="F:sigma factor activity"/>
    <property type="evidence" value="ECO:0007669"/>
    <property type="project" value="UniProtKB-KW"/>
</dbReference>
<reference evidence="7 8" key="1">
    <citation type="journal article" date="2019" name="Science">
        <title>Social genes are selection hotspots in kin groups of a soil microbe.</title>
        <authorList>
            <person name="Wielgoss S."/>
            <person name="Wolfensberger R."/>
            <person name="Sun L."/>
            <person name="Fiegna F."/>
            <person name="Velicer G.J."/>
        </authorList>
    </citation>
    <scope>NUCLEOTIDE SEQUENCE [LARGE SCALE GENOMIC DNA]</scope>
    <source>
        <strain evidence="7 8">MC3.5.9c15</strain>
    </source>
</reference>
<evidence type="ECO:0000313" key="8">
    <source>
        <dbReference type="Proteomes" id="UP000320179"/>
    </source>
</evidence>
<protein>
    <submittedName>
        <fullName evidence="7">RNA polymerase subunit sigma</fullName>
    </submittedName>
</protein>
<dbReference type="GO" id="GO:0003677">
    <property type="term" value="F:DNA binding"/>
    <property type="evidence" value="ECO:0007669"/>
    <property type="project" value="UniProtKB-KW"/>
</dbReference>
<evidence type="ECO:0000256" key="1">
    <source>
        <dbReference type="ARBA" id="ARBA00010641"/>
    </source>
</evidence>
<dbReference type="InterPro" id="IPR014284">
    <property type="entry name" value="RNA_pol_sigma-70_dom"/>
</dbReference>
<dbReference type="Gene3D" id="1.10.10.10">
    <property type="entry name" value="Winged helix-like DNA-binding domain superfamily/Winged helix DNA-binding domain"/>
    <property type="match status" value="1"/>
</dbReference>
<evidence type="ECO:0000256" key="4">
    <source>
        <dbReference type="ARBA" id="ARBA00023125"/>
    </source>
</evidence>
<accession>A0AAE6KVW3</accession>
<dbReference type="InterPro" id="IPR013325">
    <property type="entry name" value="RNA_pol_sigma_r2"/>
</dbReference>
<dbReference type="PANTHER" id="PTHR43133:SF8">
    <property type="entry name" value="RNA POLYMERASE SIGMA FACTOR HI_1459-RELATED"/>
    <property type="match status" value="1"/>
</dbReference>
<dbReference type="Proteomes" id="UP000320179">
    <property type="component" value="Chromosome"/>
</dbReference>
<dbReference type="GO" id="GO:0006352">
    <property type="term" value="P:DNA-templated transcription initiation"/>
    <property type="evidence" value="ECO:0007669"/>
    <property type="project" value="InterPro"/>
</dbReference>
<dbReference type="Pfam" id="PF04542">
    <property type="entry name" value="Sigma70_r2"/>
    <property type="match status" value="1"/>
</dbReference>
<dbReference type="AlphaFoldDB" id="A0AAE6KVW3"/>
<evidence type="ECO:0000256" key="5">
    <source>
        <dbReference type="ARBA" id="ARBA00023163"/>
    </source>
</evidence>
<dbReference type="EMBL" id="CP017174">
    <property type="protein sequence ID" value="QDE71560.1"/>
    <property type="molecule type" value="Genomic_DNA"/>
</dbReference>
<feature type="domain" description="RNA polymerase sigma-70 region 2" evidence="6">
    <location>
        <begin position="19"/>
        <end position="85"/>
    </location>
</feature>
<dbReference type="InterPro" id="IPR007627">
    <property type="entry name" value="RNA_pol_sigma70_r2"/>
</dbReference>
<evidence type="ECO:0000256" key="2">
    <source>
        <dbReference type="ARBA" id="ARBA00023015"/>
    </source>
</evidence>
<dbReference type="InterPro" id="IPR036388">
    <property type="entry name" value="WH-like_DNA-bd_sf"/>
</dbReference>
<keyword evidence="3" id="KW-0731">Sigma factor</keyword>
<dbReference type="SUPFAM" id="SSF88659">
    <property type="entry name" value="Sigma3 and sigma4 domains of RNA polymerase sigma factors"/>
    <property type="match status" value="1"/>
</dbReference>
<sequence>MERGEKMARGLGASELADLYEKYAPTVHGRARTLLGRDSDAWDAVQEVFCRLLQAGGAFRAEARPMTYIFRVTTHVCLNMLRSRALKDVPAQAPSEAEEAGADPQEVEARNLLRVLARELDDRALQIATLHFVDALTQEEIVEVVGLSRKTVGRELEKVRARARELALEPRP</sequence>
<keyword evidence="2" id="KW-0805">Transcription regulation</keyword>
<comment type="similarity">
    <text evidence="1">Belongs to the sigma-70 factor family. ECF subfamily.</text>
</comment>
<proteinExistence type="inferred from homology"/>
<dbReference type="SUPFAM" id="SSF88946">
    <property type="entry name" value="Sigma2 domain of RNA polymerase sigma factors"/>
    <property type="match status" value="1"/>
</dbReference>
<dbReference type="InterPro" id="IPR013324">
    <property type="entry name" value="RNA_pol_sigma_r3/r4-like"/>
</dbReference>
<organism evidence="7 8">
    <name type="scientific">Myxococcus xanthus</name>
    <dbReference type="NCBI Taxonomy" id="34"/>
    <lineage>
        <taxon>Bacteria</taxon>
        <taxon>Pseudomonadati</taxon>
        <taxon>Myxococcota</taxon>
        <taxon>Myxococcia</taxon>
        <taxon>Myxococcales</taxon>
        <taxon>Cystobacterineae</taxon>
        <taxon>Myxococcaceae</taxon>
        <taxon>Myxococcus</taxon>
    </lineage>
</organism>
<keyword evidence="4" id="KW-0238">DNA-binding</keyword>
<name>A0AAE6KVW3_MYXXA</name>
<dbReference type="InterPro" id="IPR039425">
    <property type="entry name" value="RNA_pol_sigma-70-like"/>
</dbReference>
<dbReference type="Gene3D" id="1.10.1740.10">
    <property type="match status" value="1"/>
</dbReference>
<keyword evidence="5" id="KW-0804">Transcription</keyword>